<dbReference type="EC" id="2.7.7.65" evidence="1"/>
<keyword evidence="6" id="KW-1185">Reference proteome</keyword>
<dbReference type="Gene3D" id="3.30.70.270">
    <property type="match status" value="1"/>
</dbReference>
<sequence>MSKDAIQNLIKRYHATADDHKAANKVAEQTHKQIKDLQICATPVHYTLMYEAISEIDPYLANEIQKAIANKSYDNSTAESLFIDLISQYVHPGLPPEEVEGLLNALLEEITSWVSQTKSKEELLTSEIEQVSRENLPLHIAERLDKKILPTLQSFFSDTDSLRKQVQNSAIEITQLKNELKQARAVAKTDELTNIPNRRGFNEIILRTVANADAEMSSFAMIMIDIDYFKAINDKFGHLIGDSVLRYLAKQLHEETKGKDSVARIGGEEFVVLLPNTGYDNAMNVANNLRKKIENNKLKVKNHETTLKLTVSAGVSTYQLGESIESLINRTDQALYQAKNSGRNKVCGVC</sequence>
<gene>
    <name evidence="5" type="ORF">THMIRHAM_18280</name>
</gene>
<dbReference type="SUPFAM" id="SSF55073">
    <property type="entry name" value="Nucleotide cyclase"/>
    <property type="match status" value="1"/>
</dbReference>
<feature type="coiled-coil region" evidence="3">
    <location>
        <begin position="279"/>
        <end position="306"/>
    </location>
</feature>
<accession>A0ABN6CY75</accession>
<evidence type="ECO:0000256" key="3">
    <source>
        <dbReference type="SAM" id="Coils"/>
    </source>
</evidence>
<dbReference type="InterPro" id="IPR050469">
    <property type="entry name" value="Diguanylate_Cyclase"/>
</dbReference>
<dbReference type="Proteomes" id="UP001054820">
    <property type="component" value="Chromosome"/>
</dbReference>
<organism evidence="5 6">
    <name type="scientific">Thiomicrorhabdus immobilis</name>
    <dbReference type="NCBI Taxonomy" id="2791037"/>
    <lineage>
        <taxon>Bacteria</taxon>
        <taxon>Pseudomonadati</taxon>
        <taxon>Pseudomonadota</taxon>
        <taxon>Gammaproteobacteria</taxon>
        <taxon>Thiotrichales</taxon>
        <taxon>Piscirickettsiaceae</taxon>
        <taxon>Thiomicrorhabdus</taxon>
    </lineage>
</organism>
<feature type="coiled-coil region" evidence="3">
    <location>
        <begin position="159"/>
        <end position="193"/>
    </location>
</feature>
<dbReference type="RefSeq" id="WP_237261523.1">
    <property type="nucleotide sequence ID" value="NZ_AP024202.1"/>
</dbReference>
<dbReference type="InterPro" id="IPR043128">
    <property type="entry name" value="Rev_trsase/Diguanyl_cyclase"/>
</dbReference>
<evidence type="ECO:0000313" key="5">
    <source>
        <dbReference type="EMBL" id="BCN94043.1"/>
    </source>
</evidence>
<protein>
    <recommendedName>
        <fullName evidence="1">diguanylate cyclase</fullName>
        <ecNumber evidence="1">2.7.7.65</ecNumber>
    </recommendedName>
</protein>
<proteinExistence type="predicted"/>
<dbReference type="InterPro" id="IPR000160">
    <property type="entry name" value="GGDEF_dom"/>
</dbReference>
<feature type="domain" description="GGDEF" evidence="4">
    <location>
        <begin position="217"/>
        <end position="350"/>
    </location>
</feature>
<evidence type="ECO:0000259" key="4">
    <source>
        <dbReference type="PROSITE" id="PS50887"/>
    </source>
</evidence>
<evidence type="ECO:0000256" key="1">
    <source>
        <dbReference type="ARBA" id="ARBA00012528"/>
    </source>
</evidence>
<dbReference type="SMART" id="SM00267">
    <property type="entry name" value="GGDEF"/>
    <property type="match status" value="1"/>
</dbReference>
<reference evidence="5" key="1">
    <citation type="journal article" date="2022" name="Arch. Microbiol.">
        <title>Thiomicrorhabdus immobilis sp. nov., a mesophilic sulfur-oxidizing bacterium isolated from sediment of a brackish lake in northern Japan.</title>
        <authorList>
            <person name="Kojima H."/>
            <person name="Mochizuki J."/>
            <person name="Kanda M."/>
            <person name="Watanabe T."/>
            <person name="Fukui M."/>
        </authorList>
    </citation>
    <scope>NUCLEOTIDE SEQUENCE</scope>
    <source>
        <strain evidence="5">Am19</strain>
    </source>
</reference>
<dbReference type="NCBIfam" id="TIGR00254">
    <property type="entry name" value="GGDEF"/>
    <property type="match status" value="1"/>
</dbReference>
<name>A0ABN6CY75_9GAMM</name>
<dbReference type="PANTHER" id="PTHR45138">
    <property type="entry name" value="REGULATORY COMPONENTS OF SENSORY TRANSDUCTION SYSTEM"/>
    <property type="match status" value="1"/>
</dbReference>
<dbReference type="CDD" id="cd01949">
    <property type="entry name" value="GGDEF"/>
    <property type="match status" value="1"/>
</dbReference>
<keyword evidence="3" id="KW-0175">Coiled coil</keyword>
<dbReference type="EMBL" id="AP024202">
    <property type="protein sequence ID" value="BCN94043.1"/>
    <property type="molecule type" value="Genomic_DNA"/>
</dbReference>
<dbReference type="InterPro" id="IPR029787">
    <property type="entry name" value="Nucleotide_cyclase"/>
</dbReference>
<dbReference type="PROSITE" id="PS50887">
    <property type="entry name" value="GGDEF"/>
    <property type="match status" value="1"/>
</dbReference>
<dbReference type="Pfam" id="PF00990">
    <property type="entry name" value="GGDEF"/>
    <property type="match status" value="1"/>
</dbReference>
<evidence type="ECO:0000313" key="6">
    <source>
        <dbReference type="Proteomes" id="UP001054820"/>
    </source>
</evidence>
<dbReference type="PANTHER" id="PTHR45138:SF9">
    <property type="entry name" value="DIGUANYLATE CYCLASE DGCM-RELATED"/>
    <property type="match status" value="1"/>
</dbReference>
<evidence type="ECO:0000256" key="2">
    <source>
        <dbReference type="ARBA" id="ARBA00034247"/>
    </source>
</evidence>
<comment type="catalytic activity">
    <reaction evidence="2">
        <text>2 GTP = 3',3'-c-di-GMP + 2 diphosphate</text>
        <dbReference type="Rhea" id="RHEA:24898"/>
        <dbReference type="ChEBI" id="CHEBI:33019"/>
        <dbReference type="ChEBI" id="CHEBI:37565"/>
        <dbReference type="ChEBI" id="CHEBI:58805"/>
        <dbReference type="EC" id="2.7.7.65"/>
    </reaction>
</comment>